<evidence type="ECO:0000313" key="2">
    <source>
        <dbReference type="EMBL" id="GFE78907.1"/>
    </source>
</evidence>
<feature type="chain" id="PRO_5032927753" description="Silver efflux pump" evidence="1">
    <location>
        <begin position="28"/>
        <end position="85"/>
    </location>
</feature>
<proteinExistence type="predicted"/>
<dbReference type="EMBL" id="BLJN01000001">
    <property type="protein sequence ID" value="GFE78907.1"/>
    <property type="molecule type" value="Genomic_DNA"/>
</dbReference>
<dbReference type="AlphaFoldDB" id="A0A829Y6Q7"/>
<sequence>MTHGKKLSTLALATAAAVMFSSAPLTAANAADEAKVKCEGVNACKGTSACGTAANACAGKNACKGQGFLMLSKAECDAAKAKLKK</sequence>
<evidence type="ECO:0008006" key="4">
    <source>
        <dbReference type="Google" id="ProtNLM"/>
    </source>
</evidence>
<reference evidence="3" key="1">
    <citation type="submission" date="2020-01" db="EMBL/GenBank/DDBJ databases">
        <title>'Steroidobacter agaridevorans' sp. nov., agar-degrading bacteria isolated from rhizosphere soils.</title>
        <authorList>
            <person name="Ikenaga M."/>
            <person name="Kataoka M."/>
            <person name="Murouchi A."/>
            <person name="Katsuragi S."/>
            <person name="Sakai M."/>
        </authorList>
    </citation>
    <scope>NUCLEOTIDE SEQUENCE [LARGE SCALE GENOMIC DNA]</scope>
    <source>
        <strain evidence="3">YU21-B</strain>
    </source>
</reference>
<protein>
    <recommendedName>
        <fullName evidence="4">Silver efflux pump</fullName>
    </recommendedName>
</protein>
<dbReference type="Proteomes" id="UP000445000">
    <property type="component" value="Unassembled WGS sequence"/>
</dbReference>
<dbReference type="RefSeq" id="WP_129641030.1">
    <property type="nucleotide sequence ID" value="NZ_BLJO01000004.1"/>
</dbReference>
<keyword evidence="1" id="KW-0732">Signal</keyword>
<name>A0A829Y6Q7_9GAMM</name>
<evidence type="ECO:0000256" key="1">
    <source>
        <dbReference type="SAM" id="SignalP"/>
    </source>
</evidence>
<evidence type="ECO:0000313" key="3">
    <source>
        <dbReference type="Proteomes" id="UP000445000"/>
    </source>
</evidence>
<comment type="caution">
    <text evidence="2">The sequence shown here is derived from an EMBL/GenBank/DDBJ whole genome shotgun (WGS) entry which is preliminary data.</text>
</comment>
<gene>
    <name evidence="2" type="ORF">GCM10011487_09070</name>
</gene>
<feature type="signal peptide" evidence="1">
    <location>
        <begin position="1"/>
        <end position="27"/>
    </location>
</feature>
<organism evidence="2 3">
    <name type="scientific">Steroidobacter agaridevorans</name>
    <dbReference type="NCBI Taxonomy" id="2695856"/>
    <lineage>
        <taxon>Bacteria</taxon>
        <taxon>Pseudomonadati</taxon>
        <taxon>Pseudomonadota</taxon>
        <taxon>Gammaproteobacteria</taxon>
        <taxon>Steroidobacterales</taxon>
        <taxon>Steroidobacteraceae</taxon>
        <taxon>Steroidobacter</taxon>
    </lineage>
</organism>
<keyword evidence="3" id="KW-1185">Reference proteome</keyword>
<accession>A0A829Y6Q7</accession>